<dbReference type="InParanoid" id="A0A5F7ZFT4"/>
<feature type="region of interest" description="Disordered" evidence="1">
    <location>
        <begin position="1"/>
        <end position="32"/>
    </location>
</feature>
<reference evidence="3" key="1">
    <citation type="journal article" date="2007" name="Science">
        <title>Evolutionary and biomedical insights from the rhesus macaque genome.</title>
        <authorList>
            <person name="Gibbs R.A."/>
            <person name="Rogers J."/>
            <person name="Katze M.G."/>
            <person name="Bumgarner R."/>
            <person name="Weinstock G.M."/>
            <person name="Mardis E.R."/>
            <person name="Remington K.A."/>
            <person name="Strausberg R.L."/>
            <person name="Venter J.C."/>
            <person name="Wilson R.K."/>
            <person name="Batzer M.A."/>
            <person name="Bustamante C.D."/>
            <person name="Eichler E.E."/>
            <person name="Hahn M.W."/>
            <person name="Hardison R.C."/>
            <person name="Makova K.D."/>
            <person name="Miller W."/>
            <person name="Milosavljevic A."/>
            <person name="Palermo R.E."/>
            <person name="Siepel A."/>
            <person name="Sikela J.M."/>
            <person name="Attaway T."/>
            <person name="Bell S."/>
            <person name="Bernard K.E."/>
            <person name="Buhay C.J."/>
            <person name="Chandrabose M.N."/>
            <person name="Dao M."/>
            <person name="Davis C."/>
            <person name="Delehaunty K.D."/>
            <person name="Ding Y."/>
            <person name="Dinh H.H."/>
            <person name="Dugan-Rocha S."/>
            <person name="Fulton L.A."/>
            <person name="Gabisi R.A."/>
            <person name="Garner T.T."/>
            <person name="Godfrey J."/>
            <person name="Hawes A.C."/>
            <person name="Hernandez J."/>
            <person name="Hines S."/>
            <person name="Holder M."/>
            <person name="Hume J."/>
            <person name="Jhangiani S.N."/>
            <person name="Joshi V."/>
            <person name="Khan Z.M."/>
            <person name="Kirkness E.F."/>
            <person name="Cree A."/>
            <person name="Fowler R.G."/>
            <person name="Lee S."/>
            <person name="Lewis L.R."/>
            <person name="Li Z."/>
            <person name="Liu Y.-S."/>
            <person name="Moore S.M."/>
            <person name="Muzny D."/>
            <person name="Nazareth L.V."/>
            <person name="Ngo D.N."/>
            <person name="Okwuonu G.O."/>
            <person name="Pai G."/>
            <person name="Parker D."/>
            <person name="Paul H.A."/>
            <person name="Pfannkoch C."/>
            <person name="Pohl C.S."/>
            <person name="Rogers Y.-H.C."/>
            <person name="Ruiz S.J."/>
            <person name="Sabo A."/>
            <person name="Santibanez J."/>
            <person name="Schneider B.W."/>
            <person name="Smith S.M."/>
            <person name="Sodergren E."/>
            <person name="Svatek A.F."/>
            <person name="Utterback T.R."/>
            <person name="Vattathil S."/>
            <person name="Warren W."/>
            <person name="White C.S."/>
            <person name="Chinwalla A.T."/>
            <person name="Feng Y."/>
            <person name="Halpern A.L."/>
            <person name="Hillier L.W."/>
            <person name="Huang X."/>
            <person name="Minx P."/>
            <person name="Nelson J.O."/>
            <person name="Pepin K.H."/>
            <person name="Qin X."/>
            <person name="Sutton G.G."/>
            <person name="Venter E."/>
            <person name="Walenz B.P."/>
            <person name="Wallis J.W."/>
            <person name="Worley K.C."/>
            <person name="Yang S.-P."/>
            <person name="Jones S.M."/>
            <person name="Marra M.A."/>
            <person name="Rocchi M."/>
            <person name="Schein J.E."/>
            <person name="Baertsch R."/>
            <person name="Clarke L."/>
            <person name="Csuros M."/>
            <person name="Glasscock J."/>
            <person name="Harris R.A."/>
            <person name="Havlak P."/>
            <person name="Jackson A.R."/>
            <person name="Jiang H."/>
            <person name="Liu Y."/>
            <person name="Messina D.N."/>
            <person name="Shen Y."/>
            <person name="Song H.X.-Z."/>
            <person name="Wylie T."/>
            <person name="Zhang L."/>
            <person name="Birney E."/>
            <person name="Han K."/>
            <person name="Konkel M.K."/>
            <person name="Lee J."/>
            <person name="Smit A.F.A."/>
            <person name="Ullmer B."/>
            <person name="Wang H."/>
            <person name="Xing J."/>
            <person name="Burhans R."/>
            <person name="Cheng Z."/>
            <person name="Karro J.E."/>
            <person name="Ma J."/>
            <person name="Raney B."/>
            <person name="She X."/>
            <person name="Cox M.J."/>
            <person name="Demuth J.P."/>
            <person name="Dumas L.J."/>
            <person name="Han S.-G."/>
            <person name="Hopkins J."/>
            <person name="Karimpour-Fard A."/>
            <person name="Kim Y.H."/>
            <person name="Pollack J.R."/>
            <person name="Vinar T."/>
            <person name="Addo-Quaye C."/>
            <person name="Degenhardt J."/>
            <person name="Denby A."/>
            <person name="Hubisz M.J."/>
            <person name="Indap A."/>
            <person name="Kosiol C."/>
            <person name="Lahn B.T."/>
            <person name="Lawson H.A."/>
            <person name="Marklein A."/>
            <person name="Nielsen R."/>
            <person name="Vallender E.J."/>
            <person name="Clark A.G."/>
            <person name="Ferguson B."/>
            <person name="Hernandez R.D."/>
            <person name="Hirani K."/>
            <person name="Kehrer-Sawatzki H."/>
            <person name="Kolb J."/>
            <person name="Patil S."/>
            <person name="Pu L.-L."/>
            <person name="Ren Y."/>
            <person name="Smith D.G."/>
            <person name="Wheeler D.A."/>
            <person name="Schenck I."/>
            <person name="Ball E.V."/>
            <person name="Chen R."/>
            <person name="Cooper D.N."/>
            <person name="Giardine B."/>
            <person name="Hsu F."/>
            <person name="Kent W.J."/>
            <person name="Lesk A."/>
            <person name="Nelson D.L."/>
            <person name="O'brien W.E."/>
            <person name="Pruefer K."/>
            <person name="Stenson P.D."/>
            <person name="Wallace J.C."/>
            <person name="Ke H."/>
            <person name="Liu X.-M."/>
            <person name="Wang P."/>
            <person name="Xiang A.P."/>
            <person name="Yang F."/>
            <person name="Barber G.P."/>
            <person name="Haussler D."/>
            <person name="Karolchik D."/>
            <person name="Kern A.D."/>
            <person name="Kuhn R.M."/>
            <person name="Smith K.E."/>
            <person name="Zwieg A.S."/>
        </authorList>
    </citation>
    <scope>NUCLEOTIDE SEQUENCE [LARGE SCALE GENOMIC DNA]</scope>
    <source>
        <strain evidence="3">17573</strain>
    </source>
</reference>
<keyword evidence="3" id="KW-1185">Reference proteome</keyword>
<dbReference type="STRING" id="9544.ENSMMUP00000063478"/>
<dbReference type="Bgee" id="ENSMMUG00000049717">
    <property type="expression patterns" value="Expressed in cerebellar cortex"/>
</dbReference>
<sequence>RGALRKSPPLELGRGTAPAEETPPLPVHDQGVPEAKSVVSRATWWPERPPKGSGLHLHQLPSCVTAPDLILQGASIASGSSFFFFFFLRRSFGLDSQPGVRWCDLGLLQPPPPGFKRLSCLSLPSSWDHRRVPPRPANFCIFSRDGVHHVGQAGLELVTSGDLPAWVSQSAGMSHRAWQIPFHVGRGLQGLALV</sequence>
<reference evidence="2" key="4">
    <citation type="submission" date="2025-09" db="UniProtKB">
        <authorList>
            <consortium name="Ensembl"/>
        </authorList>
    </citation>
    <scope>IDENTIFICATION</scope>
    <source>
        <strain evidence="2">17573</strain>
    </source>
</reference>
<dbReference type="VEuPathDB" id="HostDB:ENSMMUG00000049717"/>
<dbReference type="Ensembl" id="ENSMMUT00000098461.1">
    <property type="protein sequence ID" value="ENSMMUP00000063478.1"/>
    <property type="gene ID" value="ENSMMUG00000049717.1"/>
</dbReference>
<dbReference type="AlphaFoldDB" id="A0A5F7ZFT4"/>
<name>A0A5F7ZFT4_MACMU</name>
<reference evidence="2" key="3">
    <citation type="submission" date="2025-08" db="UniProtKB">
        <authorList>
            <consortium name="Ensembl"/>
        </authorList>
    </citation>
    <scope>IDENTIFICATION</scope>
    <source>
        <strain evidence="2">17573</strain>
    </source>
</reference>
<organism evidence="2 3">
    <name type="scientific">Macaca mulatta</name>
    <name type="common">Rhesus macaque</name>
    <dbReference type="NCBI Taxonomy" id="9544"/>
    <lineage>
        <taxon>Eukaryota</taxon>
        <taxon>Metazoa</taxon>
        <taxon>Chordata</taxon>
        <taxon>Craniata</taxon>
        <taxon>Vertebrata</taxon>
        <taxon>Euteleostomi</taxon>
        <taxon>Mammalia</taxon>
        <taxon>Eutheria</taxon>
        <taxon>Euarchontoglires</taxon>
        <taxon>Primates</taxon>
        <taxon>Haplorrhini</taxon>
        <taxon>Catarrhini</taxon>
        <taxon>Cercopithecidae</taxon>
        <taxon>Cercopithecinae</taxon>
        <taxon>Macaca</taxon>
    </lineage>
</organism>
<dbReference type="GeneTree" id="ENSGT00940000161627"/>
<dbReference type="PRINTS" id="PR02045">
    <property type="entry name" value="F138DOMAIN"/>
</dbReference>
<dbReference type="PANTHER" id="PTHR46254">
    <property type="entry name" value="PROTEIN GVQW1-RELATED"/>
    <property type="match status" value="1"/>
</dbReference>
<evidence type="ECO:0000256" key="1">
    <source>
        <dbReference type="SAM" id="MobiDB-lite"/>
    </source>
</evidence>
<evidence type="ECO:0000313" key="2">
    <source>
        <dbReference type="Ensembl" id="ENSMMUP00000063478.1"/>
    </source>
</evidence>
<dbReference type="Proteomes" id="UP000006718">
    <property type="component" value="Chromosome 15"/>
</dbReference>
<evidence type="ECO:0000313" key="3">
    <source>
        <dbReference type="Proteomes" id="UP000006718"/>
    </source>
</evidence>
<reference evidence="2" key="2">
    <citation type="submission" date="2019-01" db="EMBL/GenBank/DDBJ databases">
        <authorList>
            <person name="Graves T."/>
            <person name="Eichler E.E."/>
            <person name="Wilson R.K."/>
        </authorList>
    </citation>
    <scope>NUCLEOTIDE SEQUENCE [LARGE SCALE GENOMIC DNA]</scope>
    <source>
        <strain evidence="2">17573</strain>
    </source>
</reference>
<accession>A0A5F7ZFT4</accession>
<dbReference type="PANTHER" id="PTHR46254:SF3">
    <property type="entry name" value="SECRETED PROTEIN"/>
    <property type="match status" value="1"/>
</dbReference>
<protein>
    <submittedName>
        <fullName evidence="2">Uncharacterized protein</fullName>
    </submittedName>
</protein>
<proteinExistence type="predicted"/>